<evidence type="ECO:0000256" key="8">
    <source>
        <dbReference type="ARBA" id="ARBA00022989"/>
    </source>
</evidence>
<keyword evidence="5" id="KW-0677">Repeat</keyword>
<evidence type="ECO:0000256" key="6">
    <source>
        <dbReference type="ARBA" id="ARBA00022837"/>
    </source>
</evidence>
<sequence length="732" mass="81750">GKPALYFLICYREQQAVHNLILTAVDGGRPARSGTASVIVHVLDTNDNAPKFDKGIYNVKIMENSPIGSLVLHLNATDLDEGSNSDITYSYSLYTSEKTQETFNLNPSTGEISVKGMLNYEDFRIYDMEVIATDHGANSLSGQCTIKIVVEDMNDNHPEISIKSFQSPVNENIELDTVIAVVSVSDKDSGDNGVVDLHIPHNMPFRLRESSDNYYELVVSEPLDREKVPEYDITFTVTDRGSPPLSDNETMTLELLDVNDNVPQFPQSFYTIRVMENNAPGALLSSLTAFDPDLHENQYLVYFILEKEIANTSMSMLFSINPENGNLYALKTFDYEIEKEFLFHIEARDSGSPPLSSNVTVHIIIVDQNDNAPVIVSPWRAHGSVVEEKIPRSTDKGSLVAKVIALDTDSVHNSRITYQFLLVTDATLFSLDQYNGEIRTMRMFSYRDPRHQRLVVVAKDNGEPALSATVTIKLSTVETAVKAYSDMTEVPLEYDIFSDLNLYLVIANTSMSMLFSINPENGNLYALKTFDYEIEKEFLFHIEARDSGSPPLSSNVTVHIIIVDQNDNAPVIVSPWRAHGSVVEEKIPRSTDKGSLVAKVIALDTDSVHNSRITYQFLQVTDATLFSLDQYNGEIRTMRMFSYRDPRHQRLVVVAKDNGEPALSATVTIKLSTVETAVKAYSDMTEVPLEYDIFSDLNLYLVIGLGSVSFLLLITILVTIVKSKKLQGLKCT</sequence>
<dbReference type="PANTHER" id="PTHR24028:SF288">
    <property type="entry name" value="PROTOCADHERIN ALPHA-C2-LIKE-RELATED"/>
    <property type="match status" value="1"/>
</dbReference>
<dbReference type="PROSITE" id="PS50268">
    <property type="entry name" value="CADHERIN_2"/>
    <property type="match status" value="7"/>
</dbReference>
<keyword evidence="7" id="KW-0130">Cell adhesion</keyword>
<keyword evidence="10" id="KW-0325">Glycoprotein</keyword>
<dbReference type="Ensembl" id="ENSMAMT00000046041.1">
    <property type="protein sequence ID" value="ENSMAMP00000039798.1"/>
    <property type="gene ID" value="ENSMAMG00000005120.2"/>
</dbReference>
<dbReference type="InterPro" id="IPR015919">
    <property type="entry name" value="Cadherin-like_sf"/>
</dbReference>
<feature type="domain" description="Cadherin" evidence="13">
    <location>
        <begin position="266"/>
        <end position="375"/>
    </location>
</feature>
<keyword evidence="2" id="KW-1003">Cell membrane</keyword>
<dbReference type="CDD" id="cd11304">
    <property type="entry name" value="Cadherin_repeat"/>
    <property type="match status" value="7"/>
</dbReference>
<dbReference type="InterPro" id="IPR002126">
    <property type="entry name" value="Cadherin-like_dom"/>
</dbReference>
<dbReference type="FunFam" id="2.60.40.60:FF:000004">
    <property type="entry name" value="Protocadherin 1 gamma 2"/>
    <property type="match status" value="2"/>
</dbReference>
<feature type="domain" description="Cadherin" evidence="13">
    <location>
        <begin position="587"/>
        <end position="690"/>
    </location>
</feature>
<dbReference type="GeneTree" id="ENSGT00940000164725"/>
<evidence type="ECO:0000256" key="3">
    <source>
        <dbReference type="ARBA" id="ARBA00022692"/>
    </source>
</evidence>
<keyword evidence="15" id="KW-1185">Reference proteome</keyword>
<dbReference type="Gene3D" id="2.60.40.60">
    <property type="entry name" value="Cadherins"/>
    <property type="match status" value="7"/>
</dbReference>
<reference evidence="14" key="1">
    <citation type="submission" date="2025-08" db="UniProtKB">
        <authorList>
            <consortium name="Ensembl"/>
        </authorList>
    </citation>
    <scope>IDENTIFICATION</scope>
</reference>
<organism evidence="14 15">
    <name type="scientific">Mastacembelus armatus</name>
    <name type="common">zig-zag eel</name>
    <dbReference type="NCBI Taxonomy" id="205130"/>
    <lineage>
        <taxon>Eukaryota</taxon>
        <taxon>Metazoa</taxon>
        <taxon>Chordata</taxon>
        <taxon>Craniata</taxon>
        <taxon>Vertebrata</taxon>
        <taxon>Euteleostomi</taxon>
        <taxon>Actinopterygii</taxon>
        <taxon>Neopterygii</taxon>
        <taxon>Teleostei</taxon>
        <taxon>Neoteleostei</taxon>
        <taxon>Acanthomorphata</taxon>
        <taxon>Anabantaria</taxon>
        <taxon>Synbranchiformes</taxon>
        <taxon>Mastacembelidae</taxon>
        <taxon>Mastacembelus</taxon>
    </lineage>
</organism>
<evidence type="ECO:0000259" key="13">
    <source>
        <dbReference type="PROSITE" id="PS50268"/>
    </source>
</evidence>
<keyword evidence="3 12" id="KW-0812">Transmembrane</keyword>
<dbReference type="FunFam" id="2.60.40.60:FF:000002">
    <property type="entry name" value="Protocadherin alpha 2"/>
    <property type="match status" value="1"/>
</dbReference>
<dbReference type="Pfam" id="PF00028">
    <property type="entry name" value="Cadherin"/>
    <property type="match status" value="6"/>
</dbReference>
<protein>
    <recommendedName>
        <fullName evidence="13">Cadherin domain-containing protein</fullName>
    </recommendedName>
</protein>
<feature type="domain" description="Cadherin" evidence="13">
    <location>
        <begin position="161"/>
        <end position="265"/>
    </location>
</feature>
<feature type="transmembrane region" description="Helical" evidence="12">
    <location>
        <begin position="699"/>
        <end position="721"/>
    </location>
</feature>
<dbReference type="InterPro" id="IPR020894">
    <property type="entry name" value="Cadherin_CS"/>
</dbReference>
<dbReference type="FunFam" id="2.60.40.60:FF:000129">
    <property type="entry name" value="protocadherin alpha-C2 isoform X1"/>
    <property type="match status" value="1"/>
</dbReference>
<dbReference type="AlphaFoldDB" id="A0A7N9AKZ0"/>
<evidence type="ECO:0000256" key="12">
    <source>
        <dbReference type="SAM" id="Phobius"/>
    </source>
</evidence>
<feature type="domain" description="Cadherin" evidence="13">
    <location>
        <begin position="12"/>
        <end position="52"/>
    </location>
</feature>
<evidence type="ECO:0000313" key="15">
    <source>
        <dbReference type="Proteomes" id="UP000261640"/>
    </source>
</evidence>
<feature type="domain" description="Cadherin" evidence="13">
    <location>
        <begin position="390"/>
        <end position="493"/>
    </location>
</feature>
<accession>A0A7N9AKZ0</accession>
<dbReference type="SMART" id="SM00112">
    <property type="entry name" value="CA"/>
    <property type="match status" value="7"/>
</dbReference>
<keyword evidence="8 12" id="KW-1133">Transmembrane helix</keyword>
<feature type="domain" description="Cadherin" evidence="13">
    <location>
        <begin position="53"/>
        <end position="160"/>
    </location>
</feature>
<dbReference type="FunFam" id="2.60.40.60:FF:000001">
    <property type="entry name" value="Protocadherin alpha 2"/>
    <property type="match status" value="1"/>
</dbReference>
<dbReference type="PROSITE" id="PS00232">
    <property type="entry name" value="CADHERIN_1"/>
    <property type="match status" value="4"/>
</dbReference>
<feature type="domain" description="Cadherin" evidence="13">
    <location>
        <begin position="503"/>
        <end position="572"/>
    </location>
</feature>
<evidence type="ECO:0000256" key="4">
    <source>
        <dbReference type="ARBA" id="ARBA00022729"/>
    </source>
</evidence>
<dbReference type="SUPFAM" id="SSF49313">
    <property type="entry name" value="Cadherin-like"/>
    <property type="match status" value="7"/>
</dbReference>
<keyword evidence="6 11" id="KW-0106">Calcium</keyword>
<keyword evidence="4" id="KW-0732">Signal</keyword>
<name>A0A7N9AKZ0_9TELE</name>
<evidence type="ECO:0000256" key="9">
    <source>
        <dbReference type="ARBA" id="ARBA00023136"/>
    </source>
</evidence>
<dbReference type="PRINTS" id="PR00205">
    <property type="entry name" value="CADHERIN"/>
</dbReference>
<dbReference type="Proteomes" id="UP000261640">
    <property type="component" value="Unplaced"/>
</dbReference>
<reference evidence="14" key="2">
    <citation type="submission" date="2025-09" db="UniProtKB">
        <authorList>
            <consortium name="Ensembl"/>
        </authorList>
    </citation>
    <scope>IDENTIFICATION</scope>
</reference>
<evidence type="ECO:0000256" key="7">
    <source>
        <dbReference type="ARBA" id="ARBA00022889"/>
    </source>
</evidence>
<dbReference type="GO" id="GO:0009653">
    <property type="term" value="P:anatomical structure morphogenesis"/>
    <property type="evidence" value="ECO:0007669"/>
    <property type="project" value="UniProtKB-ARBA"/>
</dbReference>
<dbReference type="GO" id="GO:0005886">
    <property type="term" value="C:plasma membrane"/>
    <property type="evidence" value="ECO:0007669"/>
    <property type="project" value="UniProtKB-SubCell"/>
</dbReference>
<comment type="subcellular location">
    <subcellularLocation>
        <location evidence="1">Cell membrane</location>
        <topology evidence="1">Single-pass type I membrane protein</topology>
    </subcellularLocation>
</comment>
<dbReference type="GO" id="GO:0005509">
    <property type="term" value="F:calcium ion binding"/>
    <property type="evidence" value="ECO:0007669"/>
    <property type="project" value="UniProtKB-UniRule"/>
</dbReference>
<keyword evidence="9 12" id="KW-0472">Membrane</keyword>
<evidence type="ECO:0000256" key="10">
    <source>
        <dbReference type="ARBA" id="ARBA00023180"/>
    </source>
</evidence>
<evidence type="ECO:0000256" key="5">
    <source>
        <dbReference type="ARBA" id="ARBA00022737"/>
    </source>
</evidence>
<evidence type="ECO:0000256" key="11">
    <source>
        <dbReference type="PROSITE-ProRule" id="PRU00043"/>
    </source>
</evidence>
<dbReference type="GO" id="GO:0007156">
    <property type="term" value="P:homophilic cell adhesion via plasma membrane adhesion molecules"/>
    <property type="evidence" value="ECO:0007669"/>
    <property type="project" value="InterPro"/>
</dbReference>
<proteinExistence type="predicted"/>
<evidence type="ECO:0000256" key="1">
    <source>
        <dbReference type="ARBA" id="ARBA00004251"/>
    </source>
</evidence>
<evidence type="ECO:0000256" key="2">
    <source>
        <dbReference type="ARBA" id="ARBA00022475"/>
    </source>
</evidence>
<dbReference type="PANTHER" id="PTHR24028">
    <property type="entry name" value="CADHERIN-87A"/>
    <property type="match status" value="1"/>
</dbReference>
<dbReference type="InterPro" id="IPR050174">
    <property type="entry name" value="Protocadherin/Cadherin-CA"/>
</dbReference>
<evidence type="ECO:0000313" key="14">
    <source>
        <dbReference type="Ensembl" id="ENSMAMP00000039798.1"/>
    </source>
</evidence>